<protein>
    <recommendedName>
        <fullName evidence="2">Peptide deformylase</fullName>
        <shortName evidence="2">PDF</shortName>
        <ecNumber evidence="2">3.5.1.88</ecNumber>
    </recommendedName>
    <alternativeName>
        <fullName evidence="2">Polypeptide deformylase</fullName>
    </alternativeName>
</protein>
<dbReference type="EC" id="3.5.1.88" evidence="2"/>
<feature type="binding site" evidence="2">
    <location>
        <position position="131"/>
    </location>
    <ligand>
        <name>Fe cation</name>
        <dbReference type="ChEBI" id="CHEBI:24875"/>
    </ligand>
</feature>
<dbReference type="Gene3D" id="3.90.45.10">
    <property type="entry name" value="Peptide deformylase"/>
    <property type="match status" value="1"/>
</dbReference>
<proteinExistence type="inferred from homology"/>
<evidence type="ECO:0000313" key="3">
    <source>
        <dbReference type="EMBL" id="MFC5541302.1"/>
    </source>
</evidence>
<feature type="binding site" evidence="2">
    <location>
        <position position="89"/>
    </location>
    <ligand>
        <name>Fe cation</name>
        <dbReference type="ChEBI" id="CHEBI:24875"/>
    </ligand>
</feature>
<comment type="catalytic activity">
    <reaction evidence="2">
        <text>N-terminal N-formyl-L-methionyl-[peptide] + H2O = N-terminal L-methionyl-[peptide] + formate</text>
        <dbReference type="Rhea" id="RHEA:24420"/>
        <dbReference type="Rhea" id="RHEA-COMP:10639"/>
        <dbReference type="Rhea" id="RHEA-COMP:10640"/>
        <dbReference type="ChEBI" id="CHEBI:15377"/>
        <dbReference type="ChEBI" id="CHEBI:15740"/>
        <dbReference type="ChEBI" id="CHEBI:49298"/>
        <dbReference type="ChEBI" id="CHEBI:64731"/>
        <dbReference type="EC" id="3.5.1.88"/>
    </reaction>
</comment>
<gene>
    <name evidence="2 3" type="primary">def</name>
    <name evidence="3" type="ORF">ACFPOH_05840</name>
</gene>
<keyword evidence="2" id="KW-0479">Metal-binding</keyword>
<keyword evidence="2 3" id="KW-0378">Hydrolase</keyword>
<dbReference type="NCBIfam" id="NF001159">
    <property type="entry name" value="PRK00150.1-3"/>
    <property type="match status" value="1"/>
</dbReference>
<feature type="binding site" evidence="2">
    <location>
        <position position="135"/>
    </location>
    <ligand>
        <name>Fe cation</name>
        <dbReference type="ChEBI" id="CHEBI:24875"/>
    </ligand>
</feature>
<dbReference type="EMBL" id="JBHSNQ010000048">
    <property type="protein sequence ID" value="MFC5541302.1"/>
    <property type="molecule type" value="Genomic_DNA"/>
</dbReference>
<dbReference type="GO" id="GO:0042586">
    <property type="term" value="F:peptide deformylase activity"/>
    <property type="evidence" value="ECO:0007669"/>
    <property type="project" value="UniProtKB-EC"/>
</dbReference>
<dbReference type="InterPro" id="IPR023635">
    <property type="entry name" value="Peptide_deformylase"/>
</dbReference>
<evidence type="ECO:0000313" key="4">
    <source>
        <dbReference type="Proteomes" id="UP001595978"/>
    </source>
</evidence>
<name>A0ABW0R951_9BACL</name>
<dbReference type="NCBIfam" id="TIGR00079">
    <property type="entry name" value="pept_deformyl"/>
    <property type="match status" value="1"/>
</dbReference>
<dbReference type="RefSeq" id="WP_342469921.1">
    <property type="nucleotide sequence ID" value="NZ_JBHSNQ010000048.1"/>
</dbReference>
<comment type="function">
    <text evidence="2">Removes the formyl group from the N-terminal Met of newly synthesized proteins. Requires at least a dipeptide for an efficient rate of reaction. N-terminal L-methionine is a prerequisite for activity but the enzyme has broad specificity at other positions.</text>
</comment>
<comment type="similarity">
    <text evidence="1 2">Belongs to the polypeptide deformylase family.</text>
</comment>
<evidence type="ECO:0000256" key="2">
    <source>
        <dbReference type="HAMAP-Rule" id="MF_00163"/>
    </source>
</evidence>
<dbReference type="InterPro" id="IPR036821">
    <property type="entry name" value="Peptide_deformylase_sf"/>
</dbReference>
<dbReference type="CDD" id="cd00487">
    <property type="entry name" value="Pep_deformylase"/>
    <property type="match status" value="1"/>
</dbReference>
<dbReference type="Proteomes" id="UP001595978">
    <property type="component" value="Unassembled WGS sequence"/>
</dbReference>
<accession>A0ABW0R951</accession>
<dbReference type="PANTHER" id="PTHR10458:SF22">
    <property type="entry name" value="PEPTIDE DEFORMYLASE"/>
    <property type="match status" value="1"/>
</dbReference>
<organism evidence="3 4">
    <name type="scientific">Ureibacillus suwonensis</name>
    <dbReference type="NCBI Taxonomy" id="313007"/>
    <lineage>
        <taxon>Bacteria</taxon>
        <taxon>Bacillati</taxon>
        <taxon>Bacillota</taxon>
        <taxon>Bacilli</taxon>
        <taxon>Bacillales</taxon>
        <taxon>Caryophanaceae</taxon>
        <taxon>Ureibacillus</taxon>
    </lineage>
</organism>
<dbReference type="SUPFAM" id="SSF56420">
    <property type="entry name" value="Peptide deformylase"/>
    <property type="match status" value="1"/>
</dbReference>
<comment type="caution">
    <text evidence="3">The sequence shown here is derived from an EMBL/GenBank/DDBJ whole genome shotgun (WGS) entry which is preliminary data.</text>
</comment>
<comment type="cofactor">
    <cofactor evidence="2">
        <name>Fe(2+)</name>
        <dbReference type="ChEBI" id="CHEBI:29033"/>
    </cofactor>
    <text evidence="2">Binds 1 Fe(2+) ion.</text>
</comment>
<dbReference type="PRINTS" id="PR01576">
    <property type="entry name" value="PDEFORMYLASE"/>
</dbReference>
<evidence type="ECO:0000256" key="1">
    <source>
        <dbReference type="ARBA" id="ARBA00010759"/>
    </source>
</evidence>
<reference evidence="4" key="1">
    <citation type="journal article" date="2019" name="Int. J. Syst. Evol. Microbiol.">
        <title>The Global Catalogue of Microorganisms (GCM) 10K type strain sequencing project: providing services to taxonomists for standard genome sequencing and annotation.</title>
        <authorList>
            <consortium name="The Broad Institute Genomics Platform"/>
            <consortium name="The Broad Institute Genome Sequencing Center for Infectious Disease"/>
            <person name="Wu L."/>
            <person name="Ma J."/>
        </authorList>
    </citation>
    <scope>NUCLEOTIDE SEQUENCE [LARGE SCALE GENOMIC DNA]</scope>
    <source>
        <strain evidence="4">CCUG 56331</strain>
    </source>
</reference>
<dbReference type="PIRSF" id="PIRSF004749">
    <property type="entry name" value="Pep_def"/>
    <property type="match status" value="1"/>
</dbReference>
<dbReference type="PANTHER" id="PTHR10458">
    <property type="entry name" value="PEPTIDE DEFORMYLASE"/>
    <property type="match status" value="1"/>
</dbReference>
<keyword evidence="2" id="KW-0408">Iron</keyword>
<feature type="active site" evidence="2">
    <location>
        <position position="132"/>
    </location>
</feature>
<dbReference type="Pfam" id="PF01327">
    <property type="entry name" value="Pep_deformylase"/>
    <property type="match status" value="1"/>
</dbReference>
<sequence>MIREIVKHPAKILTQVCEEVTEINEEIITLLDDMYETMVEYDGMGIAAPQVNVPLRIALVELGEERTLIEMINPTVIETSGSSVDIEGCLSFPGLYGEVERPSYVKIEAHDRYGQVYQLEAMDYDARCILHEIDHLDGILFDSKITRIYTEEELEEMFEEEEE</sequence>
<dbReference type="HAMAP" id="MF_00163">
    <property type="entry name" value="Pep_deformylase"/>
    <property type="match status" value="1"/>
</dbReference>
<keyword evidence="2" id="KW-0648">Protein biosynthesis</keyword>
<keyword evidence="4" id="KW-1185">Reference proteome</keyword>